<accession>A0A402A8K8</accession>
<evidence type="ECO:0000313" key="4">
    <source>
        <dbReference type="Proteomes" id="UP000287352"/>
    </source>
</evidence>
<proteinExistence type="predicted"/>
<gene>
    <name evidence="3" type="primary">dinD</name>
    <name evidence="3" type="ORF">KTT_51840</name>
</gene>
<keyword evidence="4" id="KW-1185">Reference proteome</keyword>
<feature type="region of interest" description="Disordered" evidence="1">
    <location>
        <begin position="260"/>
        <end position="280"/>
    </location>
</feature>
<dbReference type="InterPro" id="IPR003497">
    <property type="entry name" value="BRO_N_domain"/>
</dbReference>
<dbReference type="NCBIfam" id="NF008573">
    <property type="entry name" value="PRK11525.1"/>
    <property type="match status" value="1"/>
</dbReference>
<dbReference type="Pfam" id="PF02498">
    <property type="entry name" value="Bro-N"/>
    <property type="match status" value="1"/>
</dbReference>
<name>A0A402A8K8_9CHLR</name>
<evidence type="ECO:0000259" key="2">
    <source>
        <dbReference type="Pfam" id="PF02498"/>
    </source>
</evidence>
<protein>
    <submittedName>
        <fullName evidence="3">DNA damage-inducible protein D</fullName>
    </submittedName>
</protein>
<dbReference type="Proteomes" id="UP000287352">
    <property type="component" value="Unassembled WGS sequence"/>
</dbReference>
<dbReference type="AlphaFoldDB" id="A0A402A8K8"/>
<organism evidence="3 4">
    <name type="scientific">Tengunoibacter tsumagoiensis</name>
    <dbReference type="NCBI Taxonomy" id="2014871"/>
    <lineage>
        <taxon>Bacteria</taxon>
        <taxon>Bacillati</taxon>
        <taxon>Chloroflexota</taxon>
        <taxon>Ktedonobacteria</taxon>
        <taxon>Ktedonobacterales</taxon>
        <taxon>Dictyobacteraceae</taxon>
        <taxon>Tengunoibacter</taxon>
    </lineage>
</organism>
<reference evidence="4" key="1">
    <citation type="submission" date="2018-12" db="EMBL/GenBank/DDBJ databases">
        <title>Tengunoibacter tsumagoiensis gen. nov., sp. nov., Dictyobacter kobayashii sp. nov., D. alpinus sp. nov., and D. joshuensis sp. nov. and description of Dictyobacteraceae fam. nov. within the order Ktedonobacterales isolated from Tengu-no-mugimeshi.</title>
        <authorList>
            <person name="Wang C.M."/>
            <person name="Zheng Y."/>
            <person name="Sakai Y."/>
            <person name="Toyoda A."/>
            <person name="Minakuchi Y."/>
            <person name="Abe K."/>
            <person name="Yokota A."/>
            <person name="Yabe S."/>
        </authorList>
    </citation>
    <scope>NUCLEOTIDE SEQUENCE [LARGE SCALE GENOMIC DNA]</scope>
    <source>
        <strain evidence="4">Uno3</strain>
    </source>
</reference>
<comment type="caution">
    <text evidence="3">The sequence shown here is derived from an EMBL/GenBank/DDBJ whole genome shotgun (WGS) entry which is preliminary data.</text>
</comment>
<evidence type="ECO:0000313" key="3">
    <source>
        <dbReference type="EMBL" id="GCE15325.1"/>
    </source>
</evidence>
<dbReference type="EMBL" id="BIFR01000002">
    <property type="protein sequence ID" value="GCE15325.1"/>
    <property type="molecule type" value="Genomic_DNA"/>
</dbReference>
<evidence type="ECO:0000256" key="1">
    <source>
        <dbReference type="SAM" id="MobiDB-lite"/>
    </source>
</evidence>
<feature type="domain" description="Bro-N" evidence="2">
    <location>
        <begin position="15"/>
        <end position="103"/>
    </location>
</feature>
<sequence>MGSPDFDSIKQLNVHGVEYWSARQLAPLLGYQRWEHFDATIQKAIIALQQTGQNAEDHFPASGKMVQLGSSAERELKDYALSRLACYIVAQNGNPRKPEIAAAQLYFALSTRTLEIHQLRKEQEQRLEMRLKVSESYKQLGETAQNAGVQSETFGIFIDAGYLGLHRHTLQELKEKKGIPEKEDYLDRIGAEELSAIDFKNTQTSAKIVRDEVEGLDEASQTHFFVGDQVRKAIEAIQAPMPEDMPSAASIRAMVEERRRVKKKKLSTKKSASNQEKLFE</sequence>